<sequence>MMRQAASAVNTSAPAFSVNCSHRTRAHHTDSLQNVGRVTRLLLRHQRSQHRNVSALSGKRACLRKSSAAYAWRTLLLLQQLTFPGIDLEPIFSPSSSTSQALSGGSATAASTSPPPTPNSPPLRSPSPRTLLLAASGSVQGARHAKCRESPHGAVGLEIALGVHSRVHPPGGSQSSTASHLHRLHSDVCVTTPFLPLPLSHTLTPSAVTVGDSLQQGSRVSRGKTFLLQRVRAIQITVLSSLFPQSDPTWRGEWRDGLRPDGWGRSANNKPHEVQVGLSVTRGAVARTSSTSWPGCELQAGRKESAVLIFPAQLSIYAGATPRLTEEPLVSCAGGDLCQARVGRGCAGTPGLCLTWMGWSSGASFRGPREVVDVGKENKEQILALTIDDAILRSVLNSHLVLDSCLLTFVCVEIDSIQDVGRQQRTRSQHVCGGARDSLIMPMCAAVGRGAGLLAPLAQLKLLLP</sequence>
<feature type="compositionally biased region" description="Low complexity" evidence="1">
    <location>
        <begin position="94"/>
        <end position="112"/>
    </location>
</feature>
<reference evidence="2 3" key="1">
    <citation type="submission" date="2018-04" db="EMBL/GenBank/DDBJ databases">
        <title>The genome of golden apple snail Pomacea canaliculata provides insight into stress tolerance and invasive adaptation.</title>
        <authorList>
            <person name="Liu C."/>
            <person name="Liu B."/>
            <person name="Ren Y."/>
            <person name="Zhang Y."/>
            <person name="Wang H."/>
            <person name="Li S."/>
            <person name="Jiang F."/>
            <person name="Yin L."/>
            <person name="Zhang G."/>
            <person name="Qian W."/>
            <person name="Fan W."/>
        </authorList>
    </citation>
    <scope>NUCLEOTIDE SEQUENCE [LARGE SCALE GENOMIC DNA]</scope>
    <source>
        <strain evidence="2">SZHN2017</strain>
        <tissue evidence="2">Muscle</tissue>
    </source>
</reference>
<evidence type="ECO:0000256" key="1">
    <source>
        <dbReference type="SAM" id="MobiDB-lite"/>
    </source>
</evidence>
<comment type="caution">
    <text evidence="2">The sequence shown here is derived from an EMBL/GenBank/DDBJ whole genome shotgun (WGS) entry which is preliminary data.</text>
</comment>
<evidence type="ECO:0000313" key="2">
    <source>
        <dbReference type="EMBL" id="PVD32515.1"/>
    </source>
</evidence>
<feature type="region of interest" description="Disordered" evidence="1">
    <location>
        <begin position="94"/>
        <end position="129"/>
    </location>
</feature>
<dbReference type="Proteomes" id="UP000245119">
    <property type="component" value="Linkage Group LG4"/>
</dbReference>
<proteinExistence type="predicted"/>
<keyword evidence="3" id="KW-1185">Reference proteome</keyword>
<feature type="compositionally biased region" description="Pro residues" evidence="1">
    <location>
        <begin position="113"/>
        <end position="125"/>
    </location>
</feature>
<gene>
    <name evidence="2" type="ORF">C0Q70_07955</name>
</gene>
<organism evidence="2 3">
    <name type="scientific">Pomacea canaliculata</name>
    <name type="common">Golden apple snail</name>
    <dbReference type="NCBI Taxonomy" id="400727"/>
    <lineage>
        <taxon>Eukaryota</taxon>
        <taxon>Metazoa</taxon>
        <taxon>Spiralia</taxon>
        <taxon>Lophotrochozoa</taxon>
        <taxon>Mollusca</taxon>
        <taxon>Gastropoda</taxon>
        <taxon>Caenogastropoda</taxon>
        <taxon>Architaenioglossa</taxon>
        <taxon>Ampullarioidea</taxon>
        <taxon>Ampullariidae</taxon>
        <taxon>Pomacea</taxon>
    </lineage>
</organism>
<dbReference type="AlphaFoldDB" id="A0A2T7PGF1"/>
<name>A0A2T7PGF1_POMCA</name>
<dbReference type="EMBL" id="PZQS01000004">
    <property type="protein sequence ID" value="PVD32515.1"/>
    <property type="molecule type" value="Genomic_DNA"/>
</dbReference>
<protein>
    <submittedName>
        <fullName evidence="2">Uncharacterized protein</fullName>
    </submittedName>
</protein>
<accession>A0A2T7PGF1</accession>
<evidence type="ECO:0000313" key="3">
    <source>
        <dbReference type="Proteomes" id="UP000245119"/>
    </source>
</evidence>